<dbReference type="HAMAP" id="MF_00909">
    <property type="entry name" value="FtsZ"/>
    <property type="match status" value="1"/>
</dbReference>
<evidence type="ECO:0000313" key="10">
    <source>
        <dbReference type="Proteomes" id="UP000251835"/>
    </source>
</evidence>
<comment type="subunit">
    <text evidence="4">Homodimer. Polymerizes to form a dynamic ring structure in a strictly GTP-dependent manner. Interacts directly with several other division proteins.</text>
</comment>
<dbReference type="GO" id="GO:0043093">
    <property type="term" value="P:FtsZ-dependent cytokinesis"/>
    <property type="evidence" value="ECO:0007669"/>
    <property type="project" value="UniProtKB-UniRule"/>
</dbReference>
<comment type="similarity">
    <text evidence="1 4 6">Belongs to the FtsZ family.</text>
</comment>
<gene>
    <name evidence="4" type="primary">ftsZ</name>
    <name evidence="9" type="ORF">C7377_1275</name>
</gene>
<comment type="function">
    <text evidence="4 6">Essential cell division protein that forms a contractile ring structure (Z ring) at the future cell division site. The regulation of the ring assembly controls the timing and the location of cell division. One of the functions of the FtsZ ring is to recruit other cell division proteins to the septum to produce a new cell wall between the dividing cells. Binds GTP and shows GTPase activity.</text>
</comment>
<dbReference type="SUPFAM" id="SSF52490">
    <property type="entry name" value="Tubulin nucleotide-binding domain-like"/>
    <property type="match status" value="1"/>
</dbReference>
<evidence type="ECO:0000259" key="8">
    <source>
        <dbReference type="SMART" id="SM00865"/>
    </source>
</evidence>
<keyword evidence="2 4" id="KW-0547">Nucleotide-binding</keyword>
<dbReference type="SMART" id="SM00864">
    <property type="entry name" value="Tubulin"/>
    <property type="match status" value="1"/>
</dbReference>
<evidence type="ECO:0000256" key="3">
    <source>
        <dbReference type="ARBA" id="ARBA00023134"/>
    </source>
</evidence>
<dbReference type="GO" id="GO:0005525">
    <property type="term" value="F:GTP binding"/>
    <property type="evidence" value="ECO:0007669"/>
    <property type="project" value="UniProtKB-UniRule"/>
</dbReference>
<dbReference type="InterPro" id="IPR003008">
    <property type="entry name" value="Tubulin_FtsZ_GTPase"/>
</dbReference>
<dbReference type="GO" id="GO:0051258">
    <property type="term" value="P:protein polymerization"/>
    <property type="evidence" value="ECO:0007669"/>
    <property type="project" value="UniProtKB-UniRule"/>
</dbReference>
<keyword evidence="4" id="KW-0963">Cytoplasm</keyword>
<dbReference type="Proteomes" id="UP000251835">
    <property type="component" value="Unassembled WGS sequence"/>
</dbReference>
<dbReference type="InterPro" id="IPR000158">
    <property type="entry name" value="Cell_div_FtsZ"/>
</dbReference>
<name>A0A7L4UQ62_BALHA</name>
<sequence>MERSVIDMITDKQHASIIKVVGVGSFGVRALNYMYEKGIKGVDFFVCNTDMHDLNKSKVPVKIPIGTKTLEGFGAGGDPKKGEQAVIEDHEKIDEIFEQYAKMVFIAAGMGGGTGTGAAPMIAKIAKERGLLTIAVLSLPPIDEGEARMEVALNGIREVAKYADSVLIINNEKVFELADSEDNFFEAKESVYRVLNTAVKGISELITVHGHINLDFADVRTVTLNSGVAVMGAATTSGPDRALEAIKKALTSPLLMSSDVRKAKQILLNISFNPSPEHAIKLTELDYIANYVDSAIGEDANIITGVNYDESLNDQVSVTIIATGFELEGVLDKRYLSVNVNPFGSVATPTAKADKDDTGKVPIFEGERVWVTPSLTEAQILELTKEPAHKRTQSKIFSKRRFNGPVKKYELKEKE</sequence>
<evidence type="ECO:0000256" key="2">
    <source>
        <dbReference type="ARBA" id="ARBA00022741"/>
    </source>
</evidence>
<evidence type="ECO:0000256" key="1">
    <source>
        <dbReference type="ARBA" id="ARBA00009690"/>
    </source>
</evidence>
<dbReference type="Gene3D" id="3.30.1330.20">
    <property type="entry name" value="Tubulin/FtsZ, C-terminal domain"/>
    <property type="match status" value="1"/>
</dbReference>
<accession>A0A7L4UQ62</accession>
<dbReference type="AlphaFoldDB" id="A0A7L4UQ62"/>
<dbReference type="Gene3D" id="3.40.50.1440">
    <property type="entry name" value="Tubulin/FtsZ, GTPase domain"/>
    <property type="match status" value="1"/>
</dbReference>
<dbReference type="Pfam" id="PF00091">
    <property type="entry name" value="Tubulin"/>
    <property type="match status" value="1"/>
</dbReference>
<dbReference type="InterPro" id="IPR037103">
    <property type="entry name" value="Tubulin/FtsZ-like_C"/>
</dbReference>
<dbReference type="InterPro" id="IPR024757">
    <property type="entry name" value="FtsZ_C"/>
</dbReference>
<evidence type="ECO:0000256" key="4">
    <source>
        <dbReference type="HAMAP-Rule" id="MF_00909"/>
    </source>
</evidence>
<comment type="caution">
    <text evidence="4">Lacks conserved residue(s) required for the propagation of feature annotation.</text>
</comment>
<evidence type="ECO:0000256" key="5">
    <source>
        <dbReference type="NCBIfam" id="TIGR00065"/>
    </source>
</evidence>
<keyword evidence="10" id="KW-1185">Reference proteome</keyword>
<dbReference type="PRINTS" id="PR00423">
    <property type="entry name" value="CELLDVISFTSZ"/>
</dbReference>
<dbReference type="RefSeq" id="WP_116496497.1">
    <property type="nucleotide sequence ID" value="NZ_QENZ01000004.1"/>
</dbReference>
<dbReference type="Pfam" id="PF12327">
    <property type="entry name" value="FtsZ_C"/>
    <property type="match status" value="1"/>
</dbReference>
<dbReference type="NCBIfam" id="TIGR00065">
    <property type="entry name" value="ftsZ"/>
    <property type="match status" value="1"/>
</dbReference>
<dbReference type="EMBL" id="QENZ01000004">
    <property type="protein sequence ID" value="PVX50946.1"/>
    <property type="molecule type" value="Genomic_DNA"/>
</dbReference>
<comment type="caution">
    <text evidence="9">The sequence shown here is derived from an EMBL/GenBank/DDBJ whole genome shotgun (WGS) entry which is preliminary data.</text>
</comment>
<dbReference type="GO" id="GO:0032153">
    <property type="term" value="C:cell division site"/>
    <property type="evidence" value="ECO:0007669"/>
    <property type="project" value="UniProtKB-UniRule"/>
</dbReference>
<dbReference type="GO" id="GO:0000917">
    <property type="term" value="P:division septum assembly"/>
    <property type="evidence" value="ECO:0007669"/>
    <property type="project" value="UniProtKB-KW"/>
</dbReference>
<dbReference type="InterPro" id="IPR008280">
    <property type="entry name" value="Tub_FtsZ_C"/>
</dbReference>
<dbReference type="PANTHER" id="PTHR30314:SF3">
    <property type="entry name" value="MITOCHONDRIAL DIVISION PROTEIN FSZA"/>
    <property type="match status" value="1"/>
</dbReference>
<dbReference type="InterPro" id="IPR036525">
    <property type="entry name" value="Tubulin/FtsZ_GTPase_sf"/>
</dbReference>
<keyword evidence="4 6" id="KW-0131">Cell cycle</keyword>
<reference evidence="9 10" key="1">
    <citation type="submission" date="2018-05" db="EMBL/GenBank/DDBJ databases">
        <title>Genomic Encyclopedia of Type Strains, Phase IV (KMG-IV): sequencing the most valuable type-strain genomes for metagenomic binning, comparative biology and taxonomic classification.</title>
        <authorList>
            <person name="Goeker M."/>
        </authorList>
    </citation>
    <scope>NUCLEOTIDE SEQUENCE [LARGE SCALE GENOMIC DNA]</scope>
    <source>
        <strain evidence="9 10">DSM 28579</strain>
    </source>
</reference>
<feature type="binding site" evidence="4">
    <location>
        <position position="144"/>
    </location>
    <ligand>
        <name>GTP</name>
        <dbReference type="ChEBI" id="CHEBI:37565"/>
    </ligand>
</feature>
<dbReference type="InterPro" id="IPR018316">
    <property type="entry name" value="Tubulin/FtsZ_2-layer-sand-dom"/>
</dbReference>
<dbReference type="CDD" id="cd02201">
    <property type="entry name" value="FtsZ_type1"/>
    <property type="match status" value="1"/>
</dbReference>
<feature type="domain" description="Tubulin/FtsZ 2-layer sandwich" evidence="8">
    <location>
        <begin position="212"/>
        <end position="334"/>
    </location>
</feature>
<protein>
    <recommendedName>
        <fullName evidence="4 5">Cell division protein FtsZ</fullName>
    </recommendedName>
</protein>
<dbReference type="SMART" id="SM00865">
    <property type="entry name" value="Tubulin_C"/>
    <property type="match status" value="1"/>
</dbReference>
<comment type="subcellular location">
    <subcellularLocation>
        <location evidence="4">Cytoplasm</location>
    </subcellularLocation>
    <text evidence="4">Assembles at midcell at the inner surface of the cytoplasmic membrane.</text>
</comment>
<dbReference type="InterPro" id="IPR020805">
    <property type="entry name" value="Cell_div_FtsZ_CS"/>
</dbReference>
<organism evidence="9 10">
    <name type="scientific">Balneicella halophila</name>
    <dbReference type="NCBI Taxonomy" id="1537566"/>
    <lineage>
        <taxon>Bacteria</taxon>
        <taxon>Pseudomonadati</taxon>
        <taxon>Bacteroidota</taxon>
        <taxon>Bacteroidia</taxon>
        <taxon>Bacteroidales</taxon>
        <taxon>Balneicellaceae</taxon>
        <taxon>Balneicella</taxon>
    </lineage>
</organism>
<dbReference type="GO" id="GO:0003924">
    <property type="term" value="F:GTPase activity"/>
    <property type="evidence" value="ECO:0007669"/>
    <property type="project" value="UniProtKB-UniRule"/>
</dbReference>
<keyword evidence="4 6" id="KW-0132">Cell division</keyword>
<feature type="binding site" evidence="4">
    <location>
        <begin position="113"/>
        <end position="115"/>
    </location>
    <ligand>
        <name>GTP</name>
        <dbReference type="ChEBI" id="CHEBI:37565"/>
    </ligand>
</feature>
<dbReference type="InterPro" id="IPR045061">
    <property type="entry name" value="FtsZ/CetZ"/>
</dbReference>
<proteinExistence type="inferred from homology"/>
<dbReference type="OrthoDB" id="9813375at2"/>
<dbReference type="SUPFAM" id="SSF55307">
    <property type="entry name" value="Tubulin C-terminal domain-like"/>
    <property type="match status" value="1"/>
</dbReference>
<dbReference type="PROSITE" id="PS01135">
    <property type="entry name" value="FTSZ_2"/>
    <property type="match status" value="1"/>
</dbReference>
<evidence type="ECO:0000313" key="9">
    <source>
        <dbReference type="EMBL" id="PVX50946.1"/>
    </source>
</evidence>
<dbReference type="GO" id="GO:0005737">
    <property type="term" value="C:cytoplasm"/>
    <property type="evidence" value="ECO:0007669"/>
    <property type="project" value="UniProtKB-SubCell"/>
</dbReference>
<dbReference type="PANTHER" id="PTHR30314">
    <property type="entry name" value="CELL DIVISION PROTEIN FTSZ-RELATED"/>
    <property type="match status" value="1"/>
</dbReference>
<feature type="binding site" evidence="4">
    <location>
        <position position="148"/>
    </location>
    <ligand>
        <name>GTP</name>
        <dbReference type="ChEBI" id="CHEBI:37565"/>
    </ligand>
</feature>
<evidence type="ECO:0000256" key="6">
    <source>
        <dbReference type="RuleBase" id="RU000631"/>
    </source>
</evidence>
<feature type="domain" description="Tubulin/FtsZ GTPase" evidence="7">
    <location>
        <begin position="17"/>
        <end position="210"/>
    </location>
</feature>
<evidence type="ECO:0000259" key="7">
    <source>
        <dbReference type="SMART" id="SM00864"/>
    </source>
</evidence>
<keyword evidence="4 6" id="KW-0717">Septation</keyword>
<keyword evidence="3 4" id="KW-0342">GTP-binding</keyword>